<dbReference type="EMBL" id="DF973469">
    <property type="protein sequence ID" value="GAU31824.1"/>
    <property type="molecule type" value="Genomic_DNA"/>
</dbReference>
<feature type="compositionally biased region" description="Polar residues" evidence="1">
    <location>
        <begin position="39"/>
        <end position="51"/>
    </location>
</feature>
<gene>
    <name evidence="2" type="ORF">TSUD_58250</name>
</gene>
<feature type="compositionally biased region" description="Polar residues" evidence="1">
    <location>
        <begin position="8"/>
        <end position="22"/>
    </location>
</feature>
<protein>
    <submittedName>
        <fullName evidence="2">Uncharacterized protein</fullName>
    </submittedName>
</protein>
<feature type="region of interest" description="Disordered" evidence="1">
    <location>
        <begin position="1"/>
        <end position="76"/>
    </location>
</feature>
<dbReference type="Proteomes" id="UP000242715">
    <property type="component" value="Unassembled WGS sequence"/>
</dbReference>
<reference evidence="3" key="1">
    <citation type="journal article" date="2017" name="Front. Plant Sci.">
        <title>Climate Clever Clovers: New Paradigm to Reduce the Environmental Footprint of Ruminants by Breeding Low Methanogenic Forages Utilizing Haplotype Variation.</title>
        <authorList>
            <person name="Kaur P."/>
            <person name="Appels R."/>
            <person name="Bayer P.E."/>
            <person name="Keeble-Gagnere G."/>
            <person name="Wang J."/>
            <person name="Hirakawa H."/>
            <person name="Shirasawa K."/>
            <person name="Vercoe P."/>
            <person name="Stefanova K."/>
            <person name="Durmic Z."/>
            <person name="Nichols P."/>
            <person name="Revell C."/>
            <person name="Isobe S.N."/>
            <person name="Edwards D."/>
            <person name="Erskine W."/>
        </authorList>
    </citation>
    <scope>NUCLEOTIDE SEQUENCE [LARGE SCALE GENOMIC DNA]</scope>
    <source>
        <strain evidence="3">cv. Daliak</strain>
    </source>
</reference>
<evidence type="ECO:0000313" key="3">
    <source>
        <dbReference type="Proteomes" id="UP000242715"/>
    </source>
</evidence>
<sequence length="76" mass="8614">MSGFGFTANPQLNTMTSHQPNHSKPDRQGHNRSDDTADQPCNETMEGQNDVTMERKHGGRTSQRRNDRIYGGCFNF</sequence>
<organism evidence="2 3">
    <name type="scientific">Trifolium subterraneum</name>
    <name type="common">Subterranean clover</name>
    <dbReference type="NCBI Taxonomy" id="3900"/>
    <lineage>
        <taxon>Eukaryota</taxon>
        <taxon>Viridiplantae</taxon>
        <taxon>Streptophyta</taxon>
        <taxon>Embryophyta</taxon>
        <taxon>Tracheophyta</taxon>
        <taxon>Spermatophyta</taxon>
        <taxon>Magnoliopsida</taxon>
        <taxon>eudicotyledons</taxon>
        <taxon>Gunneridae</taxon>
        <taxon>Pentapetalae</taxon>
        <taxon>rosids</taxon>
        <taxon>fabids</taxon>
        <taxon>Fabales</taxon>
        <taxon>Fabaceae</taxon>
        <taxon>Papilionoideae</taxon>
        <taxon>50 kb inversion clade</taxon>
        <taxon>NPAAA clade</taxon>
        <taxon>Hologalegina</taxon>
        <taxon>IRL clade</taxon>
        <taxon>Trifolieae</taxon>
        <taxon>Trifolium</taxon>
    </lineage>
</organism>
<feature type="compositionally biased region" description="Basic and acidic residues" evidence="1">
    <location>
        <begin position="23"/>
        <end position="35"/>
    </location>
</feature>
<dbReference type="AlphaFoldDB" id="A0A2Z6MGY1"/>
<evidence type="ECO:0000256" key="1">
    <source>
        <dbReference type="SAM" id="MobiDB-lite"/>
    </source>
</evidence>
<name>A0A2Z6MGY1_TRISU</name>
<proteinExistence type="predicted"/>
<evidence type="ECO:0000313" key="2">
    <source>
        <dbReference type="EMBL" id="GAU31824.1"/>
    </source>
</evidence>
<accession>A0A2Z6MGY1</accession>
<keyword evidence="3" id="KW-1185">Reference proteome</keyword>